<accession>A0AA97HSL0</accession>
<comment type="subcellular location">
    <subcellularLocation>
        <location evidence="1">Membrane</location>
        <topology evidence="1">Multi-pass membrane protein</topology>
    </subcellularLocation>
</comment>
<protein>
    <submittedName>
        <fullName evidence="14">TMEM175 family protein</fullName>
    </submittedName>
</protein>
<evidence type="ECO:0000256" key="1">
    <source>
        <dbReference type="ARBA" id="ARBA00004141"/>
    </source>
</evidence>
<name>A0AA97HSL0_9FLAO</name>
<dbReference type="PANTHER" id="PTHR31462">
    <property type="entry name" value="ENDOSOMAL/LYSOSOMAL POTASSIUM CHANNEL TMEM175"/>
    <property type="match status" value="1"/>
</dbReference>
<dbReference type="Pfam" id="PF06736">
    <property type="entry name" value="TMEM175"/>
    <property type="match status" value="1"/>
</dbReference>
<dbReference type="InterPro" id="IPR010617">
    <property type="entry name" value="TMEM175-like"/>
</dbReference>
<evidence type="ECO:0000256" key="3">
    <source>
        <dbReference type="ARBA" id="ARBA00022448"/>
    </source>
</evidence>
<keyword evidence="15" id="KW-1185">Reference proteome</keyword>
<evidence type="ECO:0000256" key="13">
    <source>
        <dbReference type="SAM" id="Phobius"/>
    </source>
</evidence>
<dbReference type="GO" id="GO:0016020">
    <property type="term" value="C:membrane"/>
    <property type="evidence" value="ECO:0007669"/>
    <property type="project" value="UniProtKB-SubCell"/>
</dbReference>
<evidence type="ECO:0000313" key="14">
    <source>
        <dbReference type="EMBL" id="WOD44583.1"/>
    </source>
</evidence>
<dbReference type="AlphaFoldDB" id="A0AA97HSL0"/>
<evidence type="ECO:0000256" key="7">
    <source>
        <dbReference type="ARBA" id="ARBA00022958"/>
    </source>
</evidence>
<keyword evidence="9" id="KW-0406">Ion transport</keyword>
<gene>
    <name evidence="14" type="ORF">RNZ46_04825</name>
</gene>
<dbReference type="KEGG" id="hws:RNZ46_04825"/>
<organism evidence="14 15">
    <name type="scientific">Hwangdonia lutea</name>
    <dbReference type="NCBI Taxonomy" id="3075823"/>
    <lineage>
        <taxon>Bacteria</taxon>
        <taxon>Pseudomonadati</taxon>
        <taxon>Bacteroidota</taxon>
        <taxon>Flavobacteriia</taxon>
        <taxon>Flavobacteriales</taxon>
        <taxon>Flavobacteriaceae</taxon>
        <taxon>Hwangdonia</taxon>
    </lineage>
</organism>
<keyword evidence="3" id="KW-0813">Transport</keyword>
<reference evidence="15" key="1">
    <citation type="submission" date="2024-06" db="EMBL/GenBank/DDBJ databases">
        <title>Hwangdonia haimaensis gen. nov., sp. nov., a member of the family Flavobacteriaceae isolated from the haima cold seep.</title>
        <authorList>
            <person name="Li J."/>
        </authorList>
    </citation>
    <scope>NUCLEOTIDE SEQUENCE [LARGE SCALE GENOMIC DNA]</scope>
    <source>
        <strain evidence="15">SCSIO 19198</strain>
    </source>
</reference>
<keyword evidence="7" id="KW-0630">Potassium</keyword>
<dbReference type="Proteomes" id="UP001302486">
    <property type="component" value="Chromosome"/>
</dbReference>
<dbReference type="RefSeq" id="WP_316984247.1">
    <property type="nucleotide sequence ID" value="NZ_CP136521.1"/>
</dbReference>
<feature type="transmembrane region" description="Helical" evidence="13">
    <location>
        <begin position="168"/>
        <end position="193"/>
    </location>
</feature>
<comment type="catalytic activity">
    <reaction evidence="12">
        <text>K(+)(in) = K(+)(out)</text>
        <dbReference type="Rhea" id="RHEA:29463"/>
        <dbReference type="ChEBI" id="CHEBI:29103"/>
    </reaction>
</comment>
<keyword evidence="6" id="KW-0631">Potassium channel</keyword>
<feature type="transmembrane region" description="Helical" evidence="13">
    <location>
        <begin position="83"/>
        <end position="105"/>
    </location>
</feature>
<evidence type="ECO:0000313" key="15">
    <source>
        <dbReference type="Proteomes" id="UP001302486"/>
    </source>
</evidence>
<dbReference type="PANTHER" id="PTHR31462:SF5">
    <property type="entry name" value="ENDOSOMAL_LYSOSOMAL PROTON CHANNEL TMEM175"/>
    <property type="match status" value="1"/>
</dbReference>
<keyword evidence="10 13" id="KW-0472">Membrane</keyword>
<dbReference type="GO" id="GO:0015252">
    <property type="term" value="F:proton channel activity"/>
    <property type="evidence" value="ECO:0007669"/>
    <property type="project" value="InterPro"/>
</dbReference>
<evidence type="ECO:0000256" key="12">
    <source>
        <dbReference type="ARBA" id="ARBA00034430"/>
    </source>
</evidence>
<evidence type="ECO:0000256" key="5">
    <source>
        <dbReference type="ARBA" id="ARBA00022692"/>
    </source>
</evidence>
<evidence type="ECO:0000256" key="9">
    <source>
        <dbReference type="ARBA" id="ARBA00023065"/>
    </source>
</evidence>
<proteinExistence type="inferred from homology"/>
<evidence type="ECO:0000256" key="2">
    <source>
        <dbReference type="ARBA" id="ARBA00006920"/>
    </source>
</evidence>
<comment type="similarity">
    <text evidence="2">Belongs to the TMEM175 family.</text>
</comment>
<dbReference type="EMBL" id="CP136521">
    <property type="protein sequence ID" value="WOD44583.1"/>
    <property type="molecule type" value="Genomic_DNA"/>
</dbReference>
<feature type="transmembrane region" description="Helical" evidence="13">
    <location>
        <begin position="12"/>
        <end position="32"/>
    </location>
</feature>
<dbReference type="GO" id="GO:0005267">
    <property type="term" value="F:potassium channel activity"/>
    <property type="evidence" value="ECO:0007669"/>
    <property type="project" value="UniProtKB-KW"/>
</dbReference>
<keyword evidence="8 13" id="KW-1133">Transmembrane helix</keyword>
<feature type="transmembrane region" description="Helical" evidence="13">
    <location>
        <begin position="52"/>
        <end position="71"/>
    </location>
</feature>
<evidence type="ECO:0000256" key="8">
    <source>
        <dbReference type="ARBA" id="ARBA00022989"/>
    </source>
</evidence>
<sequence>MAENNNIIEKARLENFSDGVIAILITILVMVFEIPEDFLNRNYSVFELIEYLIPQLIPYAVSFLVIAAHLINHHLLFSKMKAVNATFIWLNLLFLFSLSLIVYPTALLGQNHNQEAATMLLIGAYFFKAVTFRWLHHFAIFKSGLYITKSSKKELRKEDILSWLKGPLLEVIAFFLIFIDFRLALGLIFVVTLTDIIPPKKL</sequence>
<keyword evidence="5 13" id="KW-0812">Transmembrane</keyword>
<keyword evidence="11" id="KW-0407">Ion channel</keyword>
<evidence type="ECO:0000256" key="4">
    <source>
        <dbReference type="ARBA" id="ARBA00022538"/>
    </source>
</evidence>
<evidence type="ECO:0000256" key="6">
    <source>
        <dbReference type="ARBA" id="ARBA00022826"/>
    </source>
</evidence>
<evidence type="ECO:0000256" key="11">
    <source>
        <dbReference type="ARBA" id="ARBA00023303"/>
    </source>
</evidence>
<evidence type="ECO:0000256" key="10">
    <source>
        <dbReference type="ARBA" id="ARBA00023136"/>
    </source>
</evidence>
<keyword evidence="4" id="KW-0633">Potassium transport</keyword>